<dbReference type="Proteomes" id="UP000790787">
    <property type="component" value="Chromosome 8"/>
</dbReference>
<gene>
    <name evidence="2" type="primary">LOC142163306</name>
</gene>
<evidence type="ECO:0000313" key="1">
    <source>
        <dbReference type="Proteomes" id="UP000790787"/>
    </source>
</evidence>
<proteinExistence type="predicted"/>
<dbReference type="RefSeq" id="XP_075076680.1">
    <property type="nucleotide sequence ID" value="XM_075220579.1"/>
</dbReference>
<reference evidence="1" key="1">
    <citation type="journal article" date="2014" name="Nat. Commun.">
        <title>The tobacco genome sequence and its comparison with those of tomato and potato.</title>
        <authorList>
            <person name="Sierro N."/>
            <person name="Battey J.N."/>
            <person name="Ouadi S."/>
            <person name="Bakaher N."/>
            <person name="Bovet L."/>
            <person name="Willig A."/>
            <person name="Goepfert S."/>
            <person name="Peitsch M.C."/>
            <person name="Ivanov N.V."/>
        </authorList>
    </citation>
    <scope>NUCLEOTIDE SEQUENCE [LARGE SCALE GENOMIC DNA]</scope>
</reference>
<organism evidence="1 2">
    <name type="scientific">Nicotiana tabacum</name>
    <name type="common">Common tobacco</name>
    <dbReference type="NCBI Taxonomy" id="4097"/>
    <lineage>
        <taxon>Eukaryota</taxon>
        <taxon>Viridiplantae</taxon>
        <taxon>Streptophyta</taxon>
        <taxon>Embryophyta</taxon>
        <taxon>Tracheophyta</taxon>
        <taxon>Spermatophyta</taxon>
        <taxon>Magnoliopsida</taxon>
        <taxon>eudicotyledons</taxon>
        <taxon>Gunneridae</taxon>
        <taxon>Pentapetalae</taxon>
        <taxon>asterids</taxon>
        <taxon>lamiids</taxon>
        <taxon>Solanales</taxon>
        <taxon>Solanaceae</taxon>
        <taxon>Nicotianoideae</taxon>
        <taxon>Nicotianeae</taxon>
        <taxon>Nicotiana</taxon>
    </lineage>
</organism>
<name>A0AC58RVD3_TOBAC</name>
<evidence type="ECO:0000313" key="2">
    <source>
        <dbReference type="RefSeq" id="XP_075076680.1"/>
    </source>
</evidence>
<sequence length="525" mass="60455">MKLATWNVSGLNKTYKQKEMKMFIKNNNILILAIIEHRVKESNAIAILKKIVTGWSWCHNYNHNRRGKIWIGWDQNVVNFDVEQTAEQFIHGKVKVCNLGMEFQFTAVEDRKYGNPITEIETKDFSDFLFYTGVTEMKSVGREYTWTNKHVYSKIDRVLVNSEWCIKNHHLEANIMDPHFLDHSPLCIKLEEELQAGPRPFRFLNYLVDHENFIKVMEAAWNQRTNENGMNKIWQKLKVVKQEMKKLNRDFNGDQEGIKREILDFYGKLLGSAASQLPAVNSMIMQEGRTLNRQQQLGLIAPVTSDEVVQDLKDIDDIKAPGCDGFNACFFKKAWPVVGQDFTKAVLEFFDTGVMCRTINCTTITLVPKVQNLARIPEFRPISCCTILYNIISKILTHRMQEGMNDIVDPGQSTFIPGRVITDNIILSHELVKGYGRKGVSPRCMLKIDMRKAYDSVEWCFIEQILTHLHFPVQFVQWVMACIRSVSYSVIINGYPTASFLAKKRFEARGPNVALPIYASNGVPH</sequence>
<reference evidence="2" key="2">
    <citation type="submission" date="2025-08" db="UniProtKB">
        <authorList>
            <consortium name="RefSeq"/>
        </authorList>
    </citation>
    <scope>IDENTIFICATION</scope>
    <source>
        <tissue evidence="2">Leaf</tissue>
    </source>
</reference>
<accession>A0AC58RVD3</accession>
<protein>
    <submittedName>
        <fullName evidence="2">Uncharacterized protein LOC142163306</fullName>
    </submittedName>
</protein>
<keyword evidence="1" id="KW-1185">Reference proteome</keyword>